<dbReference type="SUPFAM" id="SSF47031">
    <property type="entry name" value="Second domain of FERM"/>
    <property type="match status" value="1"/>
</dbReference>
<evidence type="ECO:0000313" key="8">
    <source>
        <dbReference type="Proteomes" id="UP000887563"/>
    </source>
</evidence>
<dbReference type="InterPro" id="IPR014352">
    <property type="entry name" value="FERM/acyl-CoA-bd_prot_sf"/>
</dbReference>
<sequence>MQKPVSSQIPRGVGCPPPPGMDPRKGKGRLMCIKVRMLDDSVGVFHLGHKALGQALFDEVCRHLNLLESDYFGLEFISFGNRCWLDKDKSILRQIMAAQSDARFFFTVKFYTPNPAELEEEYTRYLFALQLRRDLARGELLCNESTAALLVSFIIQSECGDYSPLDYPDYRYVSSGNVQFVPNQSPAFQKEVMEQHKKLIGMSPAEADFNLLETARRCDFYGIRLHNARDLEGVEVALSVAHMGIKMFHQLNCMMTFSWAKIRKLCFKRKRLMIKIHPDSAQQYKETVEFIFDNRDDCKNFWKKCVEHHSFFRCPEPVESRESRKLFHRGSNFHYQGRTQKQLMDYVHEHRKRREPFKRPLQRSFIHPLNTKAPIFPPIYGNQQQFQQQQFQQQPQQQHYFISNRLSENNKNRQAVENTQKLIMNITSMTNQNGRNFIENSINNTKRSAAEEIITRENGERKTRPKSSLACDSQQHNHHHHHKKHNHHHHRHQKREANNNNNNSHYQLPMQRSCYGDILSDKIKENGHLKKEVPIPLDNSFRQQIDPMSVSLPNVLAPSSLQTDGYEFYAPIKSLSGENFNKFPQHLNDTDNNSEGSYRLSKRPNNGVNDSDQQNSSRSDIYSSSSSTVAAGNNYVDPRVYQTTFTTKRIGNVIVKKVTLPESTSEPLQCSDNLSIASTSTATTTTTAMRRQHLQNTKASAVVHSPSPIIEGNKIKSSIPPLIHDGGTSAKTFGQQPGSEFTSSSACCSDYSIASSSAPASTRSSDGQRRIRYAPSASCGSSDFKNRLRNEIPVAIDYPPPNNIYSSCGGGGITSIIRPVLISSTHGNTSSTSNFGHLGNRKPLVIRTPTIGDKVPIKKSDSDANAANNDKNENKNEEEIDASNRGGPLPGRVICKEDLVITIDGIDIKQQPTTSSAKSKMEGTRPVIGPKPTGLINKKEPEATTENINKLLDPLDSILKDVLSLNETLNYNSGTAQPATSSNTNRRRLPTAISIESEERPDLRTVHLFNGEEEGDDNDAGNVPYTLTVREVESGGSCCQGETSQQQQDGTTKERLPKCEHKGRHVNKQIELVHRRRLPSQDSYSSQDHSISPTNPDSNILEYMMRKRSKSQSLEGQQQQNQKHVAVTTRTNRTDERRFTQPITKQADQQRITEELKEQCPDTSNKCLLETDF</sequence>
<dbReference type="InterPro" id="IPR035963">
    <property type="entry name" value="FERM_2"/>
</dbReference>
<dbReference type="SUPFAM" id="SSF50729">
    <property type="entry name" value="PH domain-like"/>
    <property type="match status" value="1"/>
</dbReference>
<dbReference type="FunFam" id="2.30.29.30:FF:000002">
    <property type="entry name" value="Band 4.1-like protein 5 isoform 1"/>
    <property type="match status" value="1"/>
</dbReference>
<evidence type="ECO:0000313" key="9">
    <source>
        <dbReference type="WBParaSite" id="Minc3s00002g00131"/>
    </source>
</evidence>
<evidence type="ECO:0000256" key="3">
    <source>
        <dbReference type="ARBA" id="ARBA00022658"/>
    </source>
</evidence>
<feature type="compositionally biased region" description="Basic and acidic residues" evidence="6">
    <location>
        <begin position="449"/>
        <end position="462"/>
    </location>
</feature>
<evidence type="ECO:0000256" key="5">
    <source>
        <dbReference type="ARBA" id="ARBA00043944"/>
    </source>
</evidence>
<dbReference type="InterPro" id="IPR000798">
    <property type="entry name" value="Ez/rad/moesin-like"/>
</dbReference>
<dbReference type="InterPro" id="IPR011993">
    <property type="entry name" value="PH-like_dom_sf"/>
</dbReference>
<dbReference type="InterPro" id="IPR014847">
    <property type="entry name" value="FA"/>
</dbReference>
<feature type="region of interest" description="Disordered" evidence="6">
    <location>
        <begin position="449"/>
        <end position="508"/>
    </location>
</feature>
<feature type="region of interest" description="Disordered" evidence="6">
    <location>
        <begin position="583"/>
        <end position="629"/>
    </location>
</feature>
<feature type="compositionally biased region" description="Polar residues" evidence="6">
    <location>
        <begin position="1080"/>
        <end position="1098"/>
    </location>
</feature>
<dbReference type="PANTHER" id="PTHR45858">
    <property type="entry name" value="FERM DOMAIN CONTAINING PROTEIN"/>
    <property type="match status" value="1"/>
</dbReference>
<dbReference type="PROSITE" id="PS00660">
    <property type="entry name" value="FERM_1"/>
    <property type="match status" value="1"/>
</dbReference>
<keyword evidence="4" id="KW-0677">Repeat</keyword>
<dbReference type="CDD" id="cd17098">
    <property type="entry name" value="FERM_F1_FARP1_like"/>
    <property type="match status" value="1"/>
</dbReference>
<feature type="region of interest" description="Disordered" evidence="6">
    <location>
        <begin position="1"/>
        <end position="24"/>
    </location>
</feature>
<dbReference type="CDD" id="cd13193">
    <property type="entry name" value="FERM_C_FARP1-like"/>
    <property type="match status" value="1"/>
</dbReference>
<feature type="compositionally biased region" description="Polar residues" evidence="6">
    <location>
        <begin position="1141"/>
        <end position="1150"/>
    </location>
</feature>
<evidence type="ECO:0000256" key="6">
    <source>
        <dbReference type="SAM" id="MobiDB-lite"/>
    </source>
</evidence>
<dbReference type="PROSITE" id="PS50057">
    <property type="entry name" value="FERM_3"/>
    <property type="match status" value="1"/>
</dbReference>
<organism evidence="8 9">
    <name type="scientific">Meloidogyne incognita</name>
    <name type="common">Southern root-knot nematode worm</name>
    <name type="synonym">Oxyuris incognita</name>
    <dbReference type="NCBI Taxonomy" id="6306"/>
    <lineage>
        <taxon>Eukaryota</taxon>
        <taxon>Metazoa</taxon>
        <taxon>Ecdysozoa</taxon>
        <taxon>Nematoda</taxon>
        <taxon>Chromadorea</taxon>
        <taxon>Rhabditida</taxon>
        <taxon>Tylenchina</taxon>
        <taxon>Tylenchomorpha</taxon>
        <taxon>Tylenchoidea</taxon>
        <taxon>Meloidogynidae</taxon>
        <taxon>Meloidogyninae</taxon>
        <taxon>Meloidogyne</taxon>
        <taxon>Meloidogyne incognita group</taxon>
    </lineage>
</organism>
<dbReference type="Pfam" id="PF08736">
    <property type="entry name" value="FA"/>
    <property type="match status" value="1"/>
</dbReference>
<dbReference type="InterPro" id="IPR018979">
    <property type="entry name" value="FERM_N"/>
</dbReference>
<dbReference type="Gene3D" id="2.30.29.30">
    <property type="entry name" value="Pleckstrin-homology domain (PH domain)/Phosphotyrosine-binding domain (PTB)"/>
    <property type="match status" value="1"/>
</dbReference>
<reference evidence="9" key="1">
    <citation type="submission" date="2022-11" db="UniProtKB">
        <authorList>
            <consortium name="WormBaseParasite"/>
        </authorList>
    </citation>
    <scope>IDENTIFICATION</scope>
</reference>
<dbReference type="InterPro" id="IPR029071">
    <property type="entry name" value="Ubiquitin-like_domsf"/>
</dbReference>
<dbReference type="InterPro" id="IPR051835">
    <property type="entry name" value="RAC1-GEF"/>
</dbReference>
<dbReference type="GO" id="GO:0008092">
    <property type="term" value="F:cytoskeletal protein binding"/>
    <property type="evidence" value="ECO:0007669"/>
    <property type="project" value="InterPro"/>
</dbReference>
<dbReference type="InterPro" id="IPR019748">
    <property type="entry name" value="FERM_central"/>
</dbReference>
<dbReference type="PANTHER" id="PTHR45858:SF5">
    <property type="entry name" value="MOESIN_EZRIN_RADIXIN HOMOLOG 1"/>
    <property type="match status" value="1"/>
</dbReference>
<dbReference type="AlphaFoldDB" id="A0A914KFP5"/>
<dbReference type="GO" id="GO:0005912">
    <property type="term" value="C:adherens junction"/>
    <property type="evidence" value="ECO:0007669"/>
    <property type="project" value="UniProtKB-SubCell"/>
</dbReference>
<dbReference type="SUPFAM" id="SSF54236">
    <property type="entry name" value="Ubiquitin-like"/>
    <property type="match status" value="1"/>
</dbReference>
<feature type="region of interest" description="Disordered" evidence="6">
    <location>
        <begin position="912"/>
        <end position="938"/>
    </location>
</feature>
<feature type="region of interest" description="Disordered" evidence="6">
    <location>
        <begin position="851"/>
        <end position="891"/>
    </location>
</feature>
<dbReference type="Pfam" id="PF09379">
    <property type="entry name" value="FERM_N"/>
    <property type="match status" value="1"/>
</dbReference>
<name>A0A914KFP5_MELIC</name>
<feature type="compositionally biased region" description="Polar residues" evidence="6">
    <location>
        <begin position="1040"/>
        <end position="1050"/>
    </location>
</feature>
<feature type="compositionally biased region" description="Basic and acidic residues" evidence="6">
    <location>
        <begin position="1051"/>
        <end position="1060"/>
    </location>
</feature>
<dbReference type="Pfam" id="PF09380">
    <property type="entry name" value="FERM_C"/>
    <property type="match status" value="1"/>
</dbReference>
<dbReference type="WBParaSite" id="Minc3s00002g00131">
    <property type="protein sequence ID" value="Minc3s00002g00131"/>
    <property type="gene ID" value="Minc3s00002g00131"/>
</dbReference>
<dbReference type="CDD" id="cd14473">
    <property type="entry name" value="FERM_B-lobe"/>
    <property type="match status" value="1"/>
</dbReference>
<feature type="region of interest" description="Disordered" evidence="6">
    <location>
        <begin position="1035"/>
        <end position="1151"/>
    </location>
</feature>
<dbReference type="PRINTS" id="PR00935">
    <property type="entry name" value="BAND41"/>
</dbReference>
<dbReference type="Pfam" id="PF00373">
    <property type="entry name" value="FERM_M"/>
    <property type="match status" value="1"/>
</dbReference>
<feature type="compositionally biased region" description="Basic residues" evidence="6">
    <location>
        <begin position="476"/>
        <end position="494"/>
    </location>
</feature>
<feature type="domain" description="FERM" evidence="7">
    <location>
        <begin position="31"/>
        <end position="316"/>
    </location>
</feature>
<dbReference type="SMART" id="SM00295">
    <property type="entry name" value="B41"/>
    <property type="match status" value="1"/>
</dbReference>
<keyword evidence="3" id="KW-0344">Guanine-nucleotide releasing factor</keyword>
<feature type="compositionally biased region" description="Low complexity" evidence="6">
    <location>
        <begin position="609"/>
        <end position="627"/>
    </location>
</feature>
<dbReference type="FunFam" id="3.10.20.90:FF:000040">
    <property type="entry name" value="FERM, RhoGEF and pleckstrin domain-containing protein"/>
    <property type="match status" value="1"/>
</dbReference>
<evidence type="ECO:0000256" key="1">
    <source>
        <dbReference type="ARBA" id="ARBA00004536"/>
    </source>
</evidence>
<evidence type="ECO:0000256" key="4">
    <source>
        <dbReference type="ARBA" id="ARBA00022737"/>
    </source>
</evidence>
<dbReference type="InterPro" id="IPR019749">
    <property type="entry name" value="Band_41_domain"/>
</dbReference>
<dbReference type="GO" id="GO:0005085">
    <property type="term" value="F:guanyl-nucleotide exchange factor activity"/>
    <property type="evidence" value="ECO:0007669"/>
    <property type="project" value="UniProtKB-KW"/>
</dbReference>
<dbReference type="Gene3D" id="1.20.80.10">
    <property type="match status" value="1"/>
</dbReference>
<evidence type="ECO:0000256" key="2">
    <source>
        <dbReference type="ARBA" id="ARBA00022025"/>
    </source>
</evidence>
<accession>A0A914KFP5</accession>
<proteinExistence type="predicted"/>
<dbReference type="PRINTS" id="PR00661">
    <property type="entry name" value="ERMFAMILY"/>
</dbReference>
<dbReference type="SMART" id="SM01195">
    <property type="entry name" value="FA"/>
    <property type="match status" value="1"/>
</dbReference>
<dbReference type="InterPro" id="IPR018980">
    <property type="entry name" value="FERM_PH-like_C"/>
</dbReference>
<dbReference type="InterPro" id="IPR019747">
    <property type="entry name" value="FERM_CS"/>
</dbReference>
<dbReference type="Proteomes" id="UP000887563">
    <property type="component" value="Unplaced"/>
</dbReference>
<evidence type="ECO:0000259" key="7">
    <source>
        <dbReference type="PROSITE" id="PS50057"/>
    </source>
</evidence>
<keyword evidence="8" id="KW-1185">Reference proteome</keyword>
<comment type="subcellular location">
    <subcellularLocation>
        <location evidence="1">Cell junction</location>
        <location evidence="1">Adherens junction</location>
    </subcellularLocation>
    <subcellularLocation>
        <location evidence="5">Cell projection</location>
        <location evidence="5">Rhabdomere</location>
    </subcellularLocation>
</comment>
<dbReference type="Gene3D" id="3.10.20.90">
    <property type="entry name" value="Phosphatidylinositol 3-kinase Catalytic Subunit, Chain A, domain 1"/>
    <property type="match status" value="1"/>
</dbReference>
<dbReference type="SMART" id="SM01196">
    <property type="entry name" value="FERM_C"/>
    <property type="match status" value="1"/>
</dbReference>
<dbReference type="FunFam" id="1.20.80.10:FF:000005">
    <property type="entry name" value="FERM, RhoGEF and pleckstrin domain-containing protein 1"/>
    <property type="match status" value="1"/>
</dbReference>
<protein>
    <recommendedName>
        <fullName evidence="2">Moesin/ezrin/radixin homolog 1</fullName>
    </recommendedName>
</protein>
<dbReference type="InterPro" id="IPR000299">
    <property type="entry name" value="FERM_domain"/>
</dbReference>
<dbReference type="InterPro" id="IPR041788">
    <property type="entry name" value="FARP1/FARP2/FRMD7_FERM_C"/>
</dbReference>